<reference evidence="2 3" key="1">
    <citation type="submission" date="2013-11" db="EMBL/GenBank/DDBJ databases">
        <title>Opisthorchis viverrini - life in the bile duct.</title>
        <authorList>
            <person name="Young N.D."/>
            <person name="Nagarajan N."/>
            <person name="Lin S.J."/>
            <person name="Korhonen P.K."/>
            <person name="Jex A.R."/>
            <person name="Hall R.S."/>
            <person name="Safavi-Hemami H."/>
            <person name="Kaewkong W."/>
            <person name="Bertrand D."/>
            <person name="Gao S."/>
            <person name="Seet Q."/>
            <person name="Wongkham S."/>
            <person name="Teh B.T."/>
            <person name="Wongkham C."/>
            <person name="Intapan P.M."/>
            <person name="Maleewong W."/>
            <person name="Yang X."/>
            <person name="Hu M."/>
            <person name="Wang Z."/>
            <person name="Hofmann A."/>
            <person name="Sternberg P.W."/>
            <person name="Tan P."/>
            <person name="Wang J."/>
            <person name="Gasser R.B."/>
        </authorList>
    </citation>
    <scope>NUCLEOTIDE SEQUENCE [LARGE SCALE GENOMIC DNA]</scope>
</reference>
<name>A0A074ZL38_OPIVI</name>
<keyword evidence="3" id="KW-1185">Reference proteome</keyword>
<evidence type="ECO:0000313" key="2">
    <source>
        <dbReference type="EMBL" id="KER28068.1"/>
    </source>
</evidence>
<evidence type="ECO:0000256" key="1">
    <source>
        <dbReference type="SAM" id="MobiDB-lite"/>
    </source>
</evidence>
<dbReference type="Proteomes" id="UP000054324">
    <property type="component" value="Unassembled WGS sequence"/>
</dbReference>
<organism evidence="2 3">
    <name type="scientific">Opisthorchis viverrini</name>
    <name type="common">Southeast Asian liver fluke</name>
    <dbReference type="NCBI Taxonomy" id="6198"/>
    <lineage>
        <taxon>Eukaryota</taxon>
        <taxon>Metazoa</taxon>
        <taxon>Spiralia</taxon>
        <taxon>Lophotrochozoa</taxon>
        <taxon>Platyhelminthes</taxon>
        <taxon>Trematoda</taxon>
        <taxon>Digenea</taxon>
        <taxon>Opisthorchiida</taxon>
        <taxon>Opisthorchiata</taxon>
        <taxon>Opisthorchiidae</taxon>
        <taxon>Opisthorchis</taxon>
    </lineage>
</organism>
<feature type="region of interest" description="Disordered" evidence="1">
    <location>
        <begin position="176"/>
        <end position="197"/>
    </location>
</feature>
<accession>A0A074ZL38</accession>
<sequence length="231" mass="25779">MDPVLDFLDGTLSMDHSVRSALAQSKSDEQTGTSGLSGKKNEDRDTARLPKPRQEQSRYRVRIQTTDLPINKFAPQPLPHLETFLTKNLLYLFTSEAAALVPPVVARKAENSEKAVREWLEGEAVEENKYAKTKQDTGNFSWISQKLEVYKRAVTDIVPRVGARWPKWLEREFADRKARGSNPTSATRLPLSKPGRPGSILAPVLPPGVMAAGHQKGVTAEQLLIILYHEL</sequence>
<dbReference type="CTD" id="20319226"/>
<dbReference type="RefSeq" id="XP_009168208.1">
    <property type="nucleotide sequence ID" value="XM_009169944.1"/>
</dbReference>
<dbReference type="EMBL" id="KL596708">
    <property type="protein sequence ID" value="KER28068.1"/>
    <property type="molecule type" value="Genomic_DNA"/>
</dbReference>
<feature type="compositionally biased region" description="Polar residues" evidence="1">
    <location>
        <begin position="22"/>
        <end position="36"/>
    </location>
</feature>
<protein>
    <submittedName>
        <fullName evidence="2">Uncharacterized protein</fullName>
    </submittedName>
</protein>
<dbReference type="KEGG" id="ovi:T265_05044"/>
<dbReference type="GeneID" id="20319226"/>
<feature type="compositionally biased region" description="Basic and acidic residues" evidence="1">
    <location>
        <begin position="39"/>
        <end position="58"/>
    </location>
</feature>
<feature type="region of interest" description="Disordered" evidence="1">
    <location>
        <begin position="19"/>
        <end position="58"/>
    </location>
</feature>
<evidence type="ECO:0000313" key="3">
    <source>
        <dbReference type="Proteomes" id="UP000054324"/>
    </source>
</evidence>
<dbReference type="AlphaFoldDB" id="A0A074ZL38"/>
<dbReference type="OrthoDB" id="10071111at2759"/>
<gene>
    <name evidence="2" type="ORF">T265_05044</name>
</gene>
<proteinExistence type="predicted"/>